<comment type="caution">
    <text evidence="3">The sequence shown here is derived from an EMBL/GenBank/DDBJ whole genome shotgun (WGS) entry which is preliminary data.</text>
</comment>
<name>A0A482VFS4_ASBVE</name>
<dbReference type="InterPro" id="IPR001878">
    <property type="entry name" value="Znf_CCHC"/>
</dbReference>
<keyword evidence="4" id="KW-1185">Reference proteome</keyword>
<dbReference type="Proteomes" id="UP000292052">
    <property type="component" value="Unassembled WGS sequence"/>
</dbReference>
<keyword evidence="1" id="KW-0479">Metal-binding</keyword>
<gene>
    <name evidence="3" type="ORF">BDFB_007686</name>
</gene>
<evidence type="ECO:0000313" key="4">
    <source>
        <dbReference type="Proteomes" id="UP000292052"/>
    </source>
</evidence>
<dbReference type="PROSITE" id="PS50158">
    <property type="entry name" value="ZF_CCHC"/>
    <property type="match status" value="1"/>
</dbReference>
<sequence length="198" mass="22547">MAGNTSVFPSKDQAIVFLATDDLILSDYVMAIGNIVTPKNIIFASRLSKFPKSNFKLLVDEVVAKHETVTIKDKDVKLRRLLNPSRRIILSNVCPSIPHHIFENSIKALGYTMVSSMSFIKAGIDSDEYAHVLSFRRQIYVQPNDAIDIPSSLVFKYEDTNYRIFLNFDDVCYKCRLAGHFVNDCFCSFSGTIKLWYK</sequence>
<protein>
    <recommendedName>
        <fullName evidence="2">CCHC-type domain-containing protein</fullName>
    </recommendedName>
</protein>
<organism evidence="3 4">
    <name type="scientific">Asbolus verrucosus</name>
    <name type="common">Desert ironclad beetle</name>
    <dbReference type="NCBI Taxonomy" id="1661398"/>
    <lineage>
        <taxon>Eukaryota</taxon>
        <taxon>Metazoa</taxon>
        <taxon>Ecdysozoa</taxon>
        <taxon>Arthropoda</taxon>
        <taxon>Hexapoda</taxon>
        <taxon>Insecta</taxon>
        <taxon>Pterygota</taxon>
        <taxon>Neoptera</taxon>
        <taxon>Endopterygota</taxon>
        <taxon>Coleoptera</taxon>
        <taxon>Polyphaga</taxon>
        <taxon>Cucujiformia</taxon>
        <taxon>Tenebrionidae</taxon>
        <taxon>Pimeliinae</taxon>
        <taxon>Asbolus</taxon>
    </lineage>
</organism>
<evidence type="ECO:0000256" key="1">
    <source>
        <dbReference type="PROSITE-ProRule" id="PRU00047"/>
    </source>
</evidence>
<feature type="domain" description="CCHC-type" evidence="2">
    <location>
        <begin position="172"/>
        <end position="185"/>
    </location>
</feature>
<dbReference type="OrthoDB" id="6730714at2759"/>
<dbReference type="STRING" id="1661398.A0A482VFS4"/>
<evidence type="ECO:0000313" key="3">
    <source>
        <dbReference type="EMBL" id="RZC27636.1"/>
    </source>
</evidence>
<dbReference type="GO" id="GO:0008270">
    <property type="term" value="F:zinc ion binding"/>
    <property type="evidence" value="ECO:0007669"/>
    <property type="project" value="UniProtKB-KW"/>
</dbReference>
<reference evidence="3 4" key="1">
    <citation type="submission" date="2017-03" db="EMBL/GenBank/DDBJ databases">
        <title>Genome of the blue death feigning beetle - Asbolus verrucosus.</title>
        <authorList>
            <person name="Rider S.D."/>
        </authorList>
    </citation>
    <scope>NUCLEOTIDE SEQUENCE [LARGE SCALE GENOMIC DNA]</scope>
    <source>
        <strain evidence="3">Butters</strain>
        <tissue evidence="3">Head and leg muscle</tissue>
    </source>
</reference>
<dbReference type="GO" id="GO:0003676">
    <property type="term" value="F:nucleic acid binding"/>
    <property type="evidence" value="ECO:0007669"/>
    <property type="project" value="InterPro"/>
</dbReference>
<dbReference type="EMBL" id="QDEB01103401">
    <property type="protein sequence ID" value="RZC27636.1"/>
    <property type="molecule type" value="Genomic_DNA"/>
</dbReference>
<evidence type="ECO:0000259" key="2">
    <source>
        <dbReference type="PROSITE" id="PS50158"/>
    </source>
</evidence>
<dbReference type="AlphaFoldDB" id="A0A482VFS4"/>
<accession>A0A482VFS4</accession>
<keyword evidence="1" id="KW-0862">Zinc</keyword>
<keyword evidence="1" id="KW-0863">Zinc-finger</keyword>
<proteinExistence type="predicted"/>